<dbReference type="PANTHER" id="PTHR48083">
    <property type="entry name" value="MEDIUM-CHAIN SPECIFIC ACYL-COA DEHYDROGENASE, MITOCHONDRIAL-RELATED"/>
    <property type="match status" value="1"/>
</dbReference>
<evidence type="ECO:0000259" key="3">
    <source>
        <dbReference type="Pfam" id="PF02771"/>
    </source>
</evidence>
<comment type="similarity">
    <text evidence="2">Belongs to the HpaH/HsaA monooxygenase family.</text>
</comment>
<keyword evidence="1" id="KW-0560">Oxidoreductase</keyword>
<dbReference type="RefSeq" id="WP_378250001.1">
    <property type="nucleotide sequence ID" value="NZ_JBHSKF010000014.1"/>
</dbReference>
<evidence type="ECO:0000313" key="5">
    <source>
        <dbReference type="EMBL" id="MFC5290125.1"/>
    </source>
</evidence>
<dbReference type="InterPro" id="IPR013107">
    <property type="entry name" value="Acyl-CoA_DH_C"/>
</dbReference>
<comment type="caution">
    <text evidence="5">The sequence shown here is derived from an EMBL/GenBank/DDBJ whole genome shotgun (WGS) entry which is preliminary data.</text>
</comment>
<evidence type="ECO:0000313" key="6">
    <source>
        <dbReference type="Proteomes" id="UP001596157"/>
    </source>
</evidence>
<dbReference type="InterPro" id="IPR050741">
    <property type="entry name" value="Acyl-CoA_dehydrogenase"/>
</dbReference>
<dbReference type="InterPro" id="IPR037069">
    <property type="entry name" value="AcylCoA_DH/ox_N_sf"/>
</dbReference>
<feature type="domain" description="Acyl-CoA dehydrogenase/oxidase N-terminal" evidence="3">
    <location>
        <begin position="13"/>
        <end position="90"/>
    </location>
</feature>
<dbReference type="Gene3D" id="1.10.540.10">
    <property type="entry name" value="Acyl-CoA dehydrogenase/oxidase, N-terminal domain"/>
    <property type="match status" value="1"/>
</dbReference>
<name>A0ABW0EV55_9PSEU</name>
<keyword evidence="6" id="KW-1185">Reference proteome</keyword>
<feature type="domain" description="Acyl-CoA dehydrogenase C-terminal" evidence="4">
    <location>
        <begin position="238"/>
        <end position="367"/>
    </location>
</feature>
<dbReference type="Pfam" id="PF02771">
    <property type="entry name" value="Acyl-CoA_dh_N"/>
    <property type="match status" value="1"/>
</dbReference>
<dbReference type="InterPro" id="IPR036250">
    <property type="entry name" value="AcylCo_DH-like_C"/>
</dbReference>
<sequence length="388" mass="41342">MTVHDAEDMQADELMKRVRQAVPTLLEHAAQTELALRPTPQSRQAARAAGAFALMTPRRFGGLGADRATIVRVLAELGRGCPSTAWVAATSAEAQTLAAPLMPEELLKEFYADPDVRLCGVGEPLGAARQVPGGLRFSGRWGYASGCEDSPWTLLLVAVTDDGTLRRLAPVLVPTSALRIDRTWDVMGLRGTGSHSLAADDVFVPDSHVLDLPTGPDGLPDPSVRPEAHLSNACYVLSPMLGAAQGALDVVSAALHTRKPPLSEHDSLAASASARQLFAQAAHRVGGARDRVLRVAEHLDRYADTGALSELDRAALTMDIVTAARQCRTSVDELVDLHGSSGLAAGNPLQRFWRDLQVGTRHAQLNPYLAVEDYGLLLAASLKEGGQR</sequence>
<dbReference type="Proteomes" id="UP001596157">
    <property type="component" value="Unassembled WGS sequence"/>
</dbReference>
<dbReference type="InterPro" id="IPR009100">
    <property type="entry name" value="AcylCoA_DH/oxidase_NM_dom_sf"/>
</dbReference>
<dbReference type="InterPro" id="IPR046373">
    <property type="entry name" value="Acyl-CoA_Oxase/DH_mid-dom_sf"/>
</dbReference>
<dbReference type="PIRSF" id="PIRSF016578">
    <property type="entry name" value="HsaA"/>
    <property type="match status" value="1"/>
</dbReference>
<dbReference type="EMBL" id="JBHSKF010000014">
    <property type="protein sequence ID" value="MFC5290125.1"/>
    <property type="molecule type" value="Genomic_DNA"/>
</dbReference>
<evidence type="ECO:0000259" key="4">
    <source>
        <dbReference type="Pfam" id="PF08028"/>
    </source>
</evidence>
<accession>A0ABW0EV55</accession>
<protein>
    <submittedName>
        <fullName evidence="5">Acyl-CoA dehydrogenase family protein</fullName>
    </submittedName>
</protein>
<evidence type="ECO:0000256" key="1">
    <source>
        <dbReference type="ARBA" id="ARBA00023002"/>
    </source>
</evidence>
<reference evidence="6" key="1">
    <citation type="journal article" date="2019" name="Int. J. Syst. Evol. Microbiol.">
        <title>The Global Catalogue of Microorganisms (GCM) 10K type strain sequencing project: providing services to taxonomists for standard genome sequencing and annotation.</title>
        <authorList>
            <consortium name="The Broad Institute Genomics Platform"/>
            <consortium name="The Broad Institute Genome Sequencing Center for Infectious Disease"/>
            <person name="Wu L."/>
            <person name="Ma J."/>
        </authorList>
    </citation>
    <scope>NUCLEOTIDE SEQUENCE [LARGE SCALE GENOMIC DNA]</scope>
    <source>
        <strain evidence="6">CCUG 59778</strain>
    </source>
</reference>
<dbReference type="Pfam" id="PF08028">
    <property type="entry name" value="Acyl-CoA_dh_2"/>
    <property type="match status" value="1"/>
</dbReference>
<gene>
    <name evidence="5" type="ORF">ACFPM7_23975</name>
</gene>
<dbReference type="Gene3D" id="1.20.140.10">
    <property type="entry name" value="Butyryl-CoA Dehydrogenase, subunit A, domain 3"/>
    <property type="match status" value="1"/>
</dbReference>
<organism evidence="5 6">
    <name type="scientific">Actinokineospora guangxiensis</name>
    <dbReference type="NCBI Taxonomy" id="1490288"/>
    <lineage>
        <taxon>Bacteria</taxon>
        <taxon>Bacillati</taxon>
        <taxon>Actinomycetota</taxon>
        <taxon>Actinomycetes</taxon>
        <taxon>Pseudonocardiales</taxon>
        <taxon>Pseudonocardiaceae</taxon>
        <taxon>Actinokineospora</taxon>
    </lineage>
</organism>
<dbReference type="InterPro" id="IPR013786">
    <property type="entry name" value="AcylCoA_DH/ox_N"/>
</dbReference>
<dbReference type="SUPFAM" id="SSF56645">
    <property type="entry name" value="Acyl-CoA dehydrogenase NM domain-like"/>
    <property type="match status" value="1"/>
</dbReference>
<dbReference type="Gene3D" id="2.40.110.10">
    <property type="entry name" value="Butyryl-CoA Dehydrogenase, subunit A, domain 2"/>
    <property type="match status" value="1"/>
</dbReference>
<evidence type="ECO:0000256" key="2">
    <source>
        <dbReference type="ARBA" id="ARBA00049661"/>
    </source>
</evidence>
<dbReference type="SUPFAM" id="SSF47203">
    <property type="entry name" value="Acyl-CoA dehydrogenase C-terminal domain-like"/>
    <property type="match status" value="1"/>
</dbReference>
<proteinExistence type="inferred from homology"/>
<dbReference type="PANTHER" id="PTHR48083:SF19">
    <property type="entry name" value="FLAVIN-DEPENDENT MONOOXYGENASE, OXYGENASE SUBUNIT HSAA"/>
    <property type="match status" value="1"/>
</dbReference>